<dbReference type="Proteomes" id="UP000028123">
    <property type="component" value="Unassembled WGS sequence"/>
</dbReference>
<sequence>MTERIHLEYKREPLDALSEQLQTKKNHEHYPLASSLLDYLTATYQNKAKREQLFIAELNRAYPCPIGEMTDAEQLWAGPLSSALALLFGEENGAELLDLLRRRILRAYSISTYYRKGYRSRNLAHYMEAILATITYYYNALAYECTLHDYLTRHDIVLPDDSIMGDHIARELDRDNETVTEALRDIMFGENQTALLTRPMIRGIVQSHKVEAYEMLGRLLIAARLQEGLRQHIMESLDEGTVEAAVYLIRIVLEHQLERFSAVIRALDTWTGLAFTDQKPAVIRKCLELALRALTDESYREEAEHSEDTLVYYFSLWAAATYDIGEATTRIQRVLKDGARYKKLASLYFLAQLNQPEMQHRIASGHLPAAVDDLEQMAWLMNSLYADHRIVYHYGDGAIDLRNSPISEDLVERRVQFNALLQSLRQLKETKTFKESVFPWAVATLDADELLRRMMTLAAYDRDAAMIEQLIDCSDRMSSNLRNGLLVNLIGAAASGKHREYLLQALNDKSTYNREAAIKLLGQSALAAAELDKIVELLKLKTGTLRQACITLLMQQTDEELLRAAGKLLSASNEQQRLAGLAIAESLQQDGQRQALYPQVQVHVQALHEKGRATAQEQVLIDKLLHAADAGDGAENGFGLYDVNEKVAIPPKSNHPELIDASDRQQAEREAEYVRQYAAWRPDDVAAIYQHFEALIEEYYNYEYEAQYYSNYSEKVLLGNQTYRLAKVKKAEGEEAAEDRLDSYPLPEVWRQAAQDLQLTPMRMLVCMLGGVNHSIGYATEKQWFTELYADVQDKPKTQQLDKALEKLKHRRKTDQLIQLLFRESDLTESFTVCIAIYRSLRARLTVEQCMVPRAELDEGTVHWQQGGALFPALGSSLLGQWLMWAKTCARSDEQFAEYFFTAYASYRLLKGADSATLSVDSYMRAHHLGLISDGILLREMMTGNQAKDFIRLLTHPNWSKPLLESDPGVRPLLEQAVCRIVEIESRRGDLPTDVSKLSSAIQRFEGMSFFVAILTGLGKETFQRGYAYNSSLTKKAVLSSLLKCCYPAKGEDAAKLAALLEKTDLTEQRLLEAAMYAPQWVDIVQQHLGWSGLKSAAWYFHAHINETFSAQKETEVAIFSPISPQSFNDGAFDGDWFRSAYETLGAERFDLLYGCAKYITDGGNSHRRAQLFADATLGKLDKQELVEGIRSARNKDKLLSYALLPIAAGDKRDVLERYEFIQQFLTESRHFGAQRRESEGKAGAIALENLARNAGYGDVNRMTWDLEAEKIGEIAVYFSPQDIHGTKLWLEIDDEGQVELKVEKGGKAQKSIPAALRKDGLVLAMKETQKELKDQYTRAKLSFEQAMENGTRFTAQELGAIIRNPVIAPLVRHLVWIDAAGSETGEGVIGYLQEPDQGTDTFMLRQPDGSLLTLHSDAELLLAHPVHLYASGRWSEFQRDLFVRQIKQPFKQVFREYYRLNADETAAVTVSRRYAGHQVQPQRTVALLRGRTWTVDYEEGLQKVYYKENLIARMYAMADWFTPADIEPPTLETVQFFNRETMEAVKLAEVPPVIFSEVMRDIDLVVSVAHAGGVDPEASHSTVEMRIAIAQELLMLLKVDNVRLEGSHAHVAGQLGEYTVHMGSGIVHKKGTGALTILPVHSQSRGRLFLPFADSDPRTAEIMSKLLLLAEDSKIKDPSILAML</sequence>
<reference evidence="4 5" key="1">
    <citation type="submission" date="2014-06" db="EMBL/GenBank/DDBJ databases">
        <title>Draft genome sequence of Paenibacillus sp. MSt1.</title>
        <authorList>
            <person name="Aw Y.K."/>
            <person name="Ong K.S."/>
            <person name="Gan H.M."/>
            <person name="Lee S.M."/>
        </authorList>
    </citation>
    <scope>NUCLEOTIDE SEQUENCE [LARGE SCALE GENOMIC DNA]</scope>
    <source>
        <strain evidence="4 5">MSt1</strain>
    </source>
</reference>
<evidence type="ECO:0000313" key="5">
    <source>
        <dbReference type="Proteomes" id="UP000028123"/>
    </source>
</evidence>
<evidence type="ECO:0000313" key="4">
    <source>
        <dbReference type="EMBL" id="KEQ26923.1"/>
    </source>
</evidence>
<dbReference type="InterPro" id="IPR011989">
    <property type="entry name" value="ARM-like"/>
</dbReference>
<dbReference type="InterPro" id="IPR025406">
    <property type="entry name" value="DUF4132"/>
</dbReference>
<evidence type="ECO:0000259" key="2">
    <source>
        <dbReference type="Pfam" id="PF18991"/>
    </source>
</evidence>
<feature type="domain" description="DUF5724" evidence="2">
    <location>
        <begin position="32"/>
        <end position="1267"/>
    </location>
</feature>
<gene>
    <name evidence="4" type="ORF">ET33_29775</name>
</gene>
<evidence type="ECO:0000259" key="3">
    <source>
        <dbReference type="Pfam" id="PF24879"/>
    </source>
</evidence>
<evidence type="ECO:0000259" key="1">
    <source>
        <dbReference type="Pfam" id="PF13569"/>
    </source>
</evidence>
<accession>A0A081P8A0</accession>
<name>A0A081P8A0_9BACL</name>
<dbReference type="InterPro" id="IPR056639">
    <property type="entry name" value="DUF7737"/>
</dbReference>
<dbReference type="Pfam" id="PF24879">
    <property type="entry name" value="DUF7737"/>
    <property type="match status" value="1"/>
</dbReference>
<dbReference type="Pfam" id="PF18991">
    <property type="entry name" value="DUF5724"/>
    <property type="match status" value="1"/>
</dbReference>
<dbReference type="eggNOG" id="COG1413">
    <property type="taxonomic scope" value="Bacteria"/>
</dbReference>
<evidence type="ECO:0008006" key="6">
    <source>
        <dbReference type="Google" id="ProtNLM"/>
    </source>
</evidence>
<organism evidence="4 5">
    <name type="scientific">Paenibacillus tyrfis</name>
    <dbReference type="NCBI Taxonomy" id="1501230"/>
    <lineage>
        <taxon>Bacteria</taxon>
        <taxon>Bacillati</taxon>
        <taxon>Bacillota</taxon>
        <taxon>Bacilli</taxon>
        <taxon>Bacillales</taxon>
        <taxon>Paenibacillaceae</taxon>
        <taxon>Paenibacillus</taxon>
    </lineage>
</organism>
<dbReference type="Pfam" id="PF13569">
    <property type="entry name" value="DUF4132"/>
    <property type="match status" value="1"/>
</dbReference>
<keyword evidence="5" id="KW-1185">Reference proteome</keyword>
<dbReference type="InterPro" id="IPR016024">
    <property type="entry name" value="ARM-type_fold"/>
</dbReference>
<dbReference type="EMBL" id="JNVM01000005">
    <property type="protein sequence ID" value="KEQ26923.1"/>
    <property type="molecule type" value="Genomic_DNA"/>
</dbReference>
<dbReference type="InterPro" id="IPR043782">
    <property type="entry name" value="DUF5724"/>
</dbReference>
<dbReference type="Gene3D" id="1.25.10.10">
    <property type="entry name" value="Leucine-rich Repeat Variant"/>
    <property type="match status" value="1"/>
</dbReference>
<proteinExistence type="predicted"/>
<comment type="caution">
    <text evidence="4">The sequence shown here is derived from an EMBL/GenBank/DDBJ whole genome shotgun (WGS) entry which is preliminary data.</text>
</comment>
<dbReference type="OrthoDB" id="9763697at2"/>
<feature type="domain" description="DUF4132" evidence="1">
    <location>
        <begin position="1307"/>
        <end position="1494"/>
    </location>
</feature>
<protein>
    <recommendedName>
        <fullName evidence="6">DUF4132 domain-containing protein</fullName>
    </recommendedName>
</protein>
<feature type="domain" description="DUF7737" evidence="3">
    <location>
        <begin position="1584"/>
        <end position="1684"/>
    </location>
</feature>
<dbReference type="SUPFAM" id="SSF48371">
    <property type="entry name" value="ARM repeat"/>
    <property type="match status" value="1"/>
</dbReference>
<dbReference type="RefSeq" id="WP_036678308.1">
    <property type="nucleotide sequence ID" value="NZ_JNVM01000005.1"/>
</dbReference>